<evidence type="ECO:0000313" key="4">
    <source>
        <dbReference type="Proteomes" id="UP000663193"/>
    </source>
</evidence>
<organism evidence="3 4">
    <name type="scientific">Phaeosphaeria nodorum (strain SN15 / ATCC MYA-4574 / FGSC 10173)</name>
    <name type="common">Glume blotch fungus</name>
    <name type="synonym">Parastagonospora nodorum</name>
    <dbReference type="NCBI Taxonomy" id="321614"/>
    <lineage>
        <taxon>Eukaryota</taxon>
        <taxon>Fungi</taxon>
        <taxon>Dikarya</taxon>
        <taxon>Ascomycota</taxon>
        <taxon>Pezizomycotina</taxon>
        <taxon>Dothideomycetes</taxon>
        <taxon>Pleosporomycetidae</taxon>
        <taxon>Pleosporales</taxon>
        <taxon>Pleosporineae</taxon>
        <taxon>Phaeosphaeriaceae</taxon>
        <taxon>Parastagonospora</taxon>
    </lineage>
</organism>
<evidence type="ECO:0000313" key="3">
    <source>
        <dbReference type="EMBL" id="QRD01056.1"/>
    </source>
</evidence>
<keyword evidence="4" id="KW-1185">Reference proteome</keyword>
<feature type="region of interest" description="Disordered" evidence="2">
    <location>
        <begin position="205"/>
        <end position="230"/>
    </location>
</feature>
<feature type="coiled-coil region" evidence="1">
    <location>
        <begin position="373"/>
        <end position="407"/>
    </location>
</feature>
<dbReference type="Proteomes" id="UP000663193">
    <property type="component" value="Chromosome 11"/>
</dbReference>
<evidence type="ECO:0000256" key="2">
    <source>
        <dbReference type="SAM" id="MobiDB-lite"/>
    </source>
</evidence>
<protein>
    <submittedName>
        <fullName evidence="3">Uncharacterized protein</fullName>
    </submittedName>
</protein>
<name>A0A7U2I2M3_PHANO</name>
<sequence length="454" mass="50876">MTSMNRKSSTATNTSPARSKGVQQSPLDLLKQKLGRDAQLLDEIPAHAVHLVVPEGPGIEGYAGEAIKIGTIVDGGAKWTLQAFITTINRKSSGLPEVKVFGFYPEFSQHKPFSVADVLSKAELRDEFKLLKTYDVHALAVVIKTCFILKGFELPRNCSFTPRFIRALSKVCRKYRDGADKMSSSPFSASDADSSPVIVVKARPAMRKSEQRGPRNQMFGPLRRGSQAPASPIKSETLDVFEAPFVESANGSPSVAVSARAQEVPKTPTPDPRLRAHQSITPALPPVQTMTDSTNAKPSKPATQDPEKLAFMRDVSEYVKLREESDELDRDLDNINNKVAAVKHDFREQIKSLQLYIKSELRHKHKKQIRELYVKQKSEADLMNTNCDQMEAEQEKQTKALHQQQEAKITRKEVLQRELGEKRSGFSFDQLLDFVTTQQRDSKKRKRQDSPEGF</sequence>
<dbReference type="AlphaFoldDB" id="A0A7U2I2M3"/>
<feature type="coiled-coil region" evidence="1">
    <location>
        <begin position="318"/>
        <end position="345"/>
    </location>
</feature>
<evidence type="ECO:0000256" key="1">
    <source>
        <dbReference type="SAM" id="Coils"/>
    </source>
</evidence>
<proteinExistence type="predicted"/>
<dbReference type="EMBL" id="CP069033">
    <property type="protein sequence ID" value="QRD01056.1"/>
    <property type="molecule type" value="Genomic_DNA"/>
</dbReference>
<accession>A0A7U2I2M3</accession>
<keyword evidence="1" id="KW-0175">Coiled coil</keyword>
<reference evidence="4" key="1">
    <citation type="journal article" date="2021" name="BMC Genomics">
        <title>Chromosome-level genome assembly and manually-curated proteome of model necrotroph Parastagonospora nodorum Sn15 reveals a genome-wide trove of candidate effector homologs, and redundancy of virulence-related functions within an accessory chromosome.</title>
        <authorList>
            <person name="Bertazzoni S."/>
            <person name="Jones D.A.B."/>
            <person name="Phan H.T."/>
            <person name="Tan K.-C."/>
            <person name="Hane J.K."/>
        </authorList>
    </citation>
    <scope>NUCLEOTIDE SEQUENCE [LARGE SCALE GENOMIC DNA]</scope>
    <source>
        <strain evidence="4">SN15 / ATCC MYA-4574 / FGSC 10173)</strain>
    </source>
</reference>
<dbReference type="RefSeq" id="XP_001805493.1">
    <property type="nucleotide sequence ID" value="XM_001805441.1"/>
</dbReference>
<dbReference type="KEGG" id="pno:SNOG_15342"/>
<dbReference type="VEuPathDB" id="FungiDB:JI435_153420"/>
<feature type="compositionally biased region" description="Polar residues" evidence="2">
    <location>
        <begin position="288"/>
        <end position="297"/>
    </location>
</feature>
<feature type="region of interest" description="Disordered" evidence="2">
    <location>
        <begin position="254"/>
        <end position="306"/>
    </location>
</feature>
<gene>
    <name evidence="3" type="ORF">JI435_153420</name>
</gene>
<feature type="region of interest" description="Disordered" evidence="2">
    <location>
        <begin position="1"/>
        <end position="26"/>
    </location>
</feature>